<comment type="caution">
    <text evidence="1">The sequence shown here is derived from an EMBL/GenBank/DDBJ whole genome shotgun (WGS) entry which is preliminary data.</text>
</comment>
<proteinExistence type="predicted"/>
<protein>
    <recommendedName>
        <fullName evidence="3">Vitamin B12-binding protein</fullName>
    </recommendedName>
</protein>
<organism evidence="1 2">
    <name type="scientific">Ligilactobacillus ruminis</name>
    <dbReference type="NCBI Taxonomy" id="1623"/>
    <lineage>
        <taxon>Bacteria</taxon>
        <taxon>Bacillati</taxon>
        <taxon>Bacillota</taxon>
        <taxon>Bacilli</taxon>
        <taxon>Lactobacillales</taxon>
        <taxon>Lactobacillaceae</taxon>
        <taxon>Ligilactobacillus</taxon>
    </lineage>
</organism>
<dbReference type="EMBL" id="QSQR01000001">
    <property type="protein sequence ID" value="RGK48552.1"/>
    <property type="molecule type" value="Genomic_DNA"/>
</dbReference>
<reference evidence="1 2" key="1">
    <citation type="submission" date="2018-08" db="EMBL/GenBank/DDBJ databases">
        <title>A genome reference for cultivated species of the human gut microbiota.</title>
        <authorList>
            <person name="Zou Y."/>
            <person name="Xue W."/>
            <person name="Luo G."/>
        </authorList>
    </citation>
    <scope>NUCLEOTIDE SEQUENCE [LARGE SCALE GENOMIC DNA]</scope>
    <source>
        <strain evidence="1 2">TF10-9AT</strain>
    </source>
</reference>
<gene>
    <name evidence="1" type="ORF">DXD09_01275</name>
</gene>
<evidence type="ECO:0008006" key="3">
    <source>
        <dbReference type="Google" id="ProtNLM"/>
    </source>
</evidence>
<accession>A0A8B2Z9V4</accession>
<evidence type="ECO:0000313" key="2">
    <source>
        <dbReference type="Proteomes" id="UP000260790"/>
    </source>
</evidence>
<name>A0A8B2Z9V4_9LACO</name>
<dbReference type="Proteomes" id="UP000260790">
    <property type="component" value="Unassembled WGS sequence"/>
</dbReference>
<evidence type="ECO:0000313" key="1">
    <source>
        <dbReference type="EMBL" id="RGK48552.1"/>
    </source>
</evidence>
<sequence>MSSGLFVYGNQKESRDCRLRANLKNWHFARNQGLPFTGKFQKTLVLPVTVVCHLRANFRKRPFCP</sequence>
<dbReference type="AlphaFoldDB" id="A0A8B2Z9V4"/>